<dbReference type="GO" id="GO:0070086">
    <property type="term" value="P:ubiquitin-dependent endocytosis"/>
    <property type="evidence" value="ECO:0007669"/>
    <property type="project" value="TreeGrafter"/>
</dbReference>
<feature type="compositionally biased region" description="Polar residues" evidence="3">
    <location>
        <begin position="679"/>
        <end position="695"/>
    </location>
</feature>
<keyword evidence="6" id="KW-1185">Reference proteome</keyword>
<evidence type="ECO:0000256" key="1">
    <source>
        <dbReference type="ARBA" id="ARBA00037950"/>
    </source>
</evidence>
<evidence type="ECO:0000256" key="2">
    <source>
        <dbReference type="ARBA" id="ARBA00040066"/>
    </source>
</evidence>
<protein>
    <recommendedName>
        <fullName evidence="2">pH-response regulator protein palF/RIM8</fullName>
    </recommendedName>
</protein>
<gene>
    <name evidence="5" type="ORF">CANTEDRAFT_106660</name>
</gene>
<dbReference type="Pfam" id="PF02752">
    <property type="entry name" value="Arrestin_C"/>
    <property type="match status" value="1"/>
</dbReference>
<reference evidence="5 6" key="1">
    <citation type="journal article" date="2011" name="Proc. Natl. Acad. Sci. U.S.A.">
        <title>Comparative genomics of xylose-fermenting fungi for enhanced biofuel production.</title>
        <authorList>
            <person name="Wohlbach D.J."/>
            <person name="Kuo A."/>
            <person name="Sato T.K."/>
            <person name="Potts K.M."/>
            <person name="Salamov A.A."/>
            <person name="LaButti K.M."/>
            <person name="Sun H."/>
            <person name="Clum A."/>
            <person name="Pangilinan J.L."/>
            <person name="Lindquist E.A."/>
            <person name="Lucas S."/>
            <person name="Lapidus A."/>
            <person name="Jin M."/>
            <person name="Gunawan C."/>
            <person name="Balan V."/>
            <person name="Dale B.E."/>
            <person name="Jeffries T.W."/>
            <person name="Zinkel R."/>
            <person name="Barry K.W."/>
            <person name="Grigoriev I.V."/>
            <person name="Gasch A.P."/>
        </authorList>
    </citation>
    <scope>NUCLEOTIDE SEQUENCE [LARGE SCALE GENOMIC DNA]</scope>
    <source>
        <strain evidence="6">ATCC 10573 / BCRC 21748 / CBS 615 / JCM 9827 / NBRC 10315 / NRRL Y-1498 / VKM Y-70</strain>
    </source>
</reference>
<dbReference type="AlphaFoldDB" id="G3B728"/>
<dbReference type="PANTHER" id="PTHR11188">
    <property type="entry name" value="ARRESTIN DOMAIN CONTAINING PROTEIN"/>
    <property type="match status" value="1"/>
</dbReference>
<dbReference type="OrthoDB" id="7785529at2759"/>
<dbReference type="PANTHER" id="PTHR11188:SF161">
    <property type="entry name" value="PH-RESPONSE REGULATOR PROTEIN PALF_RIM8"/>
    <property type="match status" value="1"/>
</dbReference>
<evidence type="ECO:0000256" key="3">
    <source>
        <dbReference type="SAM" id="MobiDB-lite"/>
    </source>
</evidence>
<accession>G3B728</accession>
<dbReference type="InterPro" id="IPR011022">
    <property type="entry name" value="Arrestin_C-like"/>
</dbReference>
<dbReference type="EMBL" id="GL996524">
    <property type="protein sequence ID" value="EGV63082.1"/>
    <property type="molecule type" value="Genomic_DNA"/>
</dbReference>
<name>G3B728_CANTC</name>
<evidence type="ECO:0000259" key="4">
    <source>
        <dbReference type="SMART" id="SM01017"/>
    </source>
</evidence>
<dbReference type="SMART" id="SM01017">
    <property type="entry name" value="Arrestin_C"/>
    <property type="match status" value="1"/>
</dbReference>
<dbReference type="GO" id="GO:0005829">
    <property type="term" value="C:cytosol"/>
    <property type="evidence" value="ECO:0007669"/>
    <property type="project" value="TreeGrafter"/>
</dbReference>
<dbReference type="GO" id="GO:0030674">
    <property type="term" value="F:protein-macromolecule adaptor activity"/>
    <property type="evidence" value="ECO:0007669"/>
    <property type="project" value="TreeGrafter"/>
</dbReference>
<sequence>MRKAVSRIIPGRSKSFLDGPSTGPAPASGAGPVQTPNTASSSPFRIDFNSVSDFYIVLDKPHNSWLPGDEVSGQIILITKKNLANIVITLSLVGYVKINGLSHSKLRPVKHSLFNHTIKIYGDDLQPTERSDGLSSGLYKGEHRFPFIVKLPNKRIYTSIDFGKGSITYLLKATMSDSNMVYAQSNTPGDSNPSSPGLLAKTKNLKILNNSNYSSEKLINLINPIDVSTLLPPKTKRLIIKDPRYNRRLSRTQSSNSTINTFNTFGTFSSNNSDPNENTNSNSNSPRDQEMGESLENQPDDHNETPTTPHAPSNSVDYASKPNTIKVSLAIPEKGYLRGELIPVKLNINHLRKVQDVNGIIITFVRVCRLESGPDGIYDSFRKDLGQKVIPIYVDPINFKAEISTNIRVPADCFPTISGCPLVSFQYFVEVLINLSGKSVSLVDNEQTKSSVVSETGRQSPIYSSTVSDFNHKATSSFINTDKFKHSKKFLQLTSEVVIGTHRSQKDSDSSASVSNPLSSDIPLETPPSRGSSLRSESSPIVPAAQSHAAQIIPQPLFNVIPEAMEINHFNGRAPDYNEIHNESGLLPFPEQPAMSEKDQMRAHERSLLPSEPFLSVNDVESRESVSPIMENAQLLEPSTPPQETNGGTDFNFFSNEQSPNNNEQEDQYSQIDYVPNYERSNNDPLVEGNSTSEH</sequence>
<dbReference type="InterPro" id="IPR014756">
    <property type="entry name" value="Ig_E-set"/>
</dbReference>
<feature type="compositionally biased region" description="Polar residues" evidence="3">
    <location>
        <begin position="305"/>
        <end position="319"/>
    </location>
</feature>
<dbReference type="InterPro" id="IPR014752">
    <property type="entry name" value="Arrestin-like_C"/>
</dbReference>
<dbReference type="GO" id="GO:0005886">
    <property type="term" value="C:plasma membrane"/>
    <property type="evidence" value="ECO:0007669"/>
    <property type="project" value="TreeGrafter"/>
</dbReference>
<dbReference type="InterPro" id="IPR011021">
    <property type="entry name" value="Arrestin-like_N"/>
</dbReference>
<comment type="similarity">
    <text evidence="1">Belongs to the arrestin family. PalF/RIM8 subfamily.</text>
</comment>
<dbReference type="SUPFAM" id="SSF81296">
    <property type="entry name" value="E set domains"/>
    <property type="match status" value="1"/>
</dbReference>
<dbReference type="Gene3D" id="2.60.40.640">
    <property type="match status" value="2"/>
</dbReference>
<dbReference type="eggNOG" id="ENOG502QTQN">
    <property type="taxonomic scope" value="Eukaryota"/>
</dbReference>
<evidence type="ECO:0000313" key="6">
    <source>
        <dbReference type="Proteomes" id="UP000000707"/>
    </source>
</evidence>
<feature type="region of interest" description="Disordered" evidence="3">
    <location>
        <begin position="635"/>
        <end position="695"/>
    </location>
</feature>
<feature type="domain" description="Arrestin C-terminal-like" evidence="4">
    <location>
        <begin position="321"/>
        <end position="443"/>
    </location>
</feature>
<feature type="compositionally biased region" description="Polar residues" evidence="3">
    <location>
        <begin position="251"/>
        <end position="268"/>
    </location>
</feature>
<feature type="compositionally biased region" description="Low complexity" evidence="3">
    <location>
        <begin position="269"/>
        <end position="285"/>
    </location>
</feature>
<dbReference type="Pfam" id="PF00339">
    <property type="entry name" value="Arrestin_N"/>
    <property type="match status" value="1"/>
</dbReference>
<dbReference type="GO" id="GO:0031625">
    <property type="term" value="F:ubiquitin protein ligase binding"/>
    <property type="evidence" value="ECO:0007669"/>
    <property type="project" value="TreeGrafter"/>
</dbReference>
<feature type="region of interest" description="Disordered" evidence="3">
    <location>
        <begin position="249"/>
        <end position="319"/>
    </location>
</feature>
<feature type="compositionally biased region" description="Low complexity" evidence="3">
    <location>
        <begin position="510"/>
        <end position="540"/>
    </location>
</feature>
<organism evidence="6">
    <name type="scientific">Candida tenuis (strain ATCC 10573 / BCRC 21748 / CBS 615 / JCM 9827 / NBRC 10315 / NRRL Y-1498 / VKM Y-70)</name>
    <name type="common">Yeast</name>
    <name type="synonym">Yamadazyma tenuis</name>
    <dbReference type="NCBI Taxonomy" id="590646"/>
    <lineage>
        <taxon>Eukaryota</taxon>
        <taxon>Fungi</taxon>
        <taxon>Dikarya</taxon>
        <taxon>Ascomycota</taxon>
        <taxon>Saccharomycotina</taxon>
        <taxon>Pichiomycetes</taxon>
        <taxon>Debaryomycetaceae</taxon>
        <taxon>Yamadazyma</taxon>
    </lineage>
</organism>
<proteinExistence type="inferred from homology"/>
<feature type="region of interest" description="Disordered" evidence="3">
    <location>
        <begin position="1"/>
        <end position="41"/>
    </location>
</feature>
<feature type="region of interest" description="Disordered" evidence="3">
    <location>
        <begin position="501"/>
        <end position="546"/>
    </location>
</feature>
<evidence type="ECO:0000313" key="5">
    <source>
        <dbReference type="EMBL" id="EGV63082.1"/>
    </source>
</evidence>
<feature type="compositionally biased region" description="Low complexity" evidence="3">
    <location>
        <begin position="651"/>
        <end position="663"/>
    </location>
</feature>
<dbReference type="InterPro" id="IPR050357">
    <property type="entry name" value="Arrestin_domain-protein"/>
</dbReference>
<dbReference type="Proteomes" id="UP000000707">
    <property type="component" value="Unassembled WGS sequence"/>
</dbReference>
<dbReference type="STRING" id="590646.G3B728"/>
<dbReference type="HOGENOM" id="CLU_006001_0_0_1"/>